<comment type="similarity">
    <text evidence="12 14">Belongs to the fluoride channel Fluc/FEX (TC 1.A.43) family.</text>
</comment>
<comment type="caution">
    <text evidence="15">The sequence shown here is derived from an EMBL/GenBank/DDBJ whole genome shotgun (WGS) entry which is preliminary data.</text>
</comment>
<keyword evidence="2 14" id="KW-0813">Transport</keyword>
<evidence type="ECO:0000256" key="8">
    <source>
        <dbReference type="ARBA" id="ARBA00023053"/>
    </source>
</evidence>
<dbReference type="GO" id="GO:0140114">
    <property type="term" value="P:cellular detoxification of fluoride"/>
    <property type="evidence" value="ECO:0007669"/>
    <property type="project" value="UniProtKB-UniRule"/>
</dbReference>
<evidence type="ECO:0000256" key="4">
    <source>
        <dbReference type="ARBA" id="ARBA00022519"/>
    </source>
</evidence>
<dbReference type="EMBL" id="VJWL01000001">
    <property type="protein sequence ID" value="TRW49698.1"/>
    <property type="molecule type" value="Genomic_DNA"/>
</dbReference>
<keyword evidence="4" id="KW-0997">Cell inner membrane</keyword>
<evidence type="ECO:0000256" key="10">
    <source>
        <dbReference type="ARBA" id="ARBA00023136"/>
    </source>
</evidence>
<evidence type="ECO:0000256" key="11">
    <source>
        <dbReference type="ARBA" id="ARBA00023303"/>
    </source>
</evidence>
<feature type="transmembrane region" description="Helical" evidence="14">
    <location>
        <begin position="125"/>
        <end position="151"/>
    </location>
</feature>
<proteinExistence type="inferred from homology"/>
<dbReference type="RefSeq" id="WP_143234119.1">
    <property type="nucleotide sequence ID" value="NZ_VJWL01000001.1"/>
</dbReference>
<keyword evidence="3 14" id="KW-1003">Cell membrane</keyword>
<comment type="function">
    <text evidence="14">Fluoride-specific ion channel. Important for reducing fluoride concentration in the cell, thus reducing its toxicity.</text>
</comment>
<reference evidence="15 16" key="1">
    <citation type="submission" date="2019-07" db="EMBL/GenBank/DDBJ databases">
        <authorList>
            <person name="Yang M."/>
            <person name="Zhao D."/>
            <person name="Xiang H."/>
        </authorList>
    </citation>
    <scope>NUCLEOTIDE SEQUENCE [LARGE SCALE GENOMIC DNA]</scope>
    <source>
        <strain evidence="15 16">IM1326</strain>
    </source>
</reference>
<dbReference type="AlphaFoldDB" id="A0A552X3T6"/>
<evidence type="ECO:0000256" key="12">
    <source>
        <dbReference type="ARBA" id="ARBA00035120"/>
    </source>
</evidence>
<dbReference type="PANTHER" id="PTHR28259:SF16">
    <property type="entry name" value="FLUORIDE-SPECIFIC ION CHANNEL FLUC 2"/>
    <property type="match status" value="1"/>
</dbReference>
<evidence type="ECO:0000256" key="6">
    <source>
        <dbReference type="ARBA" id="ARBA00022723"/>
    </source>
</evidence>
<comment type="catalytic activity">
    <reaction evidence="13">
        <text>fluoride(in) = fluoride(out)</text>
        <dbReference type="Rhea" id="RHEA:76159"/>
        <dbReference type="ChEBI" id="CHEBI:17051"/>
    </reaction>
    <physiologicalReaction direction="left-to-right" evidence="13">
        <dbReference type="Rhea" id="RHEA:76160"/>
    </physiologicalReaction>
</comment>
<evidence type="ECO:0000313" key="15">
    <source>
        <dbReference type="EMBL" id="TRW49698.1"/>
    </source>
</evidence>
<keyword evidence="16" id="KW-1185">Reference proteome</keyword>
<keyword evidence="9 14" id="KW-0406">Ion transport</keyword>
<comment type="activity regulation">
    <text evidence="14">Na(+) is not transported, but it plays an essential structural role and its presence is essential for fluoride channel function.</text>
</comment>
<evidence type="ECO:0000256" key="5">
    <source>
        <dbReference type="ARBA" id="ARBA00022692"/>
    </source>
</evidence>
<dbReference type="GO" id="GO:0046872">
    <property type="term" value="F:metal ion binding"/>
    <property type="evidence" value="ECO:0007669"/>
    <property type="project" value="UniProtKB-KW"/>
</dbReference>
<evidence type="ECO:0000256" key="7">
    <source>
        <dbReference type="ARBA" id="ARBA00022989"/>
    </source>
</evidence>
<dbReference type="Proteomes" id="UP000320359">
    <property type="component" value="Unassembled WGS sequence"/>
</dbReference>
<dbReference type="InterPro" id="IPR003691">
    <property type="entry name" value="FluC"/>
</dbReference>
<accession>A0A552X3T6</accession>
<evidence type="ECO:0000256" key="1">
    <source>
        <dbReference type="ARBA" id="ARBA00004651"/>
    </source>
</evidence>
<evidence type="ECO:0000256" key="3">
    <source>
        <dbReference type="ARBA" id="ARBA00022475"/>
    </source>
</evidence>
<keyword evidence="8 14" id="KW-0915">Sodium</keyword>
<protein>
    <recommendedName>
        <fullName evidence="14">Fluoride-specific ion channel FluC</fullName>
    </recommendedName>
</protein>
<keyword evidence="11 14" id="KW-0407">Ion channel</keyword>
<keyword evidence="5 14" id="KW-0812">Transmembrane</keyword>
<name>A0A552X3T6_9GAMM</name>
<evidence type="ECO:0000256" key="14">
    <source>
        <dbReference type="HAMAP-Rule" id="MF_00454"/>
    </source>
</evidence>
<evidence type="ECO:0000256" key="2">
    <source>
        <dbReference type="ARBA" id="ARBA00022448"/>
    </source>
</evidence>
<evidence type="ECO:0000313" key="16">
    <source>
        <dbReference type="Proteomes" id="UP000320359"/>
    </source>
</evidence>
<sequence length="157" mass="17281">MASAWRRFLVFSAAVMLGGALGAVCRVMIASWMHGNGFDFTGIDMQGDFPFATLIVNIVGSFGLGLIVGLYATQSRRSQYSRETWLIFMGTGFFGSFTTFSAFTYELVHLWSWQEYTYGISNHLLVMTSVVAHLGGGLLAASLGFILAITWRQPNPE</sequence>
<dbReference type="Pfam" id="PF02537">
    <property type="entry name" value="CRCB"/>
    <property type="match status" value="1"/>
</dbReference>
<organism evidence="15 16">
    <name type="scientific">Aliidiomarina halalkaliphila</name>
    <dbReference type="NCBI Taxonomy" id="2593535"/>
    <lineage>
        <taxon>Bacteria</taxon>
        <taxon>Pseudomonadati</taxon>
        <taxon>Pseudomonadota</taxon>
        <taxon>Gammaproteobacteria</taxon>
        <taxon>Alteromonadales</taxon>
        <taxon>Idiomarinaceae</taxon>
        <taxon>Aliidiomarina</taxon>
    </lineage>
</organism>
<evidence type="ECO:0000256" key="13">
    <source>
        <dbReference type="ARBA" id="ARBA00035585"/>
    </source>
</evidence>
<feature type="transmembrane region" description="Helical" evidence="14">
    <location>
        <begin position="49"/>
        <end position="73"/>
    </location>
</feature>
<comment type="subcellular location">
    <subcellularLocation>
        <location evidence="1 14">Cell membrane</location>
        <topology evidence="1 14">Multi-pass membrane protein</topology>
    </subcellularLocation>
</comment>
<dbReference type="HAMAP" id="MF_00454">
    <property type="entry name" value="FluC"/>
    <property type="match status" value="1"/>
</dbReference>
<feature type="binding site" evidence="14">
    <location>
        <position position="98"/>
    </location>
    <ligand>
        <name>Na(+)</name>
        <dbReference type="ChEBI" id="CHEBI:29101"/>
        <note>structural</note>
    </ligand>
</feature>
<evidence type="ECO:0000256" key="9">
    <source>
        <dbReference type="ARBA" id="ARBA00023065"/>
    </source>
</evidence>
<dbReference type="GO" id="GO:0062054">
    <property type="term" value="F:fluoride channel activity"/>
    <property type="evidence" value="ECO:0007669"/>
    <property type="project" value="UniProtKB-UniRule"/>
</dbReference>
<feature type="binding site" evidence="14">
    <location>
        <position position="95"/>
    </location>
    <ligand>
        <name>Na(+)</name>
        <dbReference type="ChEBI" id="CHEBI:29101"/>
        <note>structural</note>
    </ligand>
</feature>
<dbReference type="PANTHER" id="PTHR28259">
    <property type="entry name" value="FLUORIDE EXPORT PROTEIN 1-RELATED"/>
    <property type="match status" value="1"/>
</dbReference>
<dbReference type="OrthoDB" id="9806299at2"/>
<keyword evidence="6 14" id="KW-0479">Metal-binding</keyword>
<keyword evidence="7 14" id="KW-1133">Transmembrane helix</keyword>
<gene>
    <name evidence="14" type="primary">fluC</name>
    <name evidence="14" type="synonym">crcB</name>
    <name evidence="15" type="ORF">FM042_02225</name>
</gene>
<keyword evidence="10 14" id="KW-0472">Membrane</keyword>
<feature type="transmembrane region" description="Helical" evidence="14">
    <location>
        <begin position="85"/>
        <end position="105"/>
    </location>
</feature>
<dbReference type="GO" id="GO:0005886">
    <property type="term" value="C:plasma membrane"/>
    <property type="evidence" value="ECO:0007669"/>
    <property type="project" value="UniProtKB-SubCell"/>
</dbReference>